<dbReference type="AlphaFoldDB" id="A0AAN5AK12"/>
<dbReference type="PANTHER" id="PTHR11601">
    <property type="entry name" value="CYSTEINE DESULFURYLASE FAMILY MEMBER"/>
    <property type="match status" value="1"/>
</dbReference>
<organism evidence="12 13">
    <name type="scientific">Persicobacter diffluens</name>
    <dbReference type="NCBI Taxonomy" id="981"/>
    <lineage>
        <taxon>Bacteria</taxon>
        <taxon>Pseudomonadati</taxon>
        <taxon>Bacteroidota</taxon>
        <taxon>Cytophagia</taxon>
        <taxon>Cytophagales</taxon>
        <taxon>Persicobacteraceae</taxon>
        <taxon>Persicobacter</taxon>
    </lineage>
</organism>
<evidence type="ECO:0000256" key="10">
    <source>
        <dbReference type="RuleBase" id="RU004504"/>
    </source>
</evidence>
<evidence type="ECO:0000256" key="9">
    <source>
        <dbReference type="ARBA" id="ARBA00050776"/>
    </source>
</evidence>
<keyword evidence="5" id="KW-0479">Metal-binding</keyword>
<evidence type="ECO:0000256" key="8">
    <source>
        <dbReference type="ARBA" id="ARBA00023014"/>
    </source>
</evidence>
<dbReference type="Gene3D" id="3.40.640.10">
    <property type="entry name" value="Type I PLP-dependent aspartate aminotransferase-like (Major domain)"/>
    <property type="match status" value="1"/>
</dbReference>
<evidence type="ECO:0000256" key="6">
    <source>
        <dbReference type="ARBA" id="ARBA00022898"/>
    </source>
</evidence>
<name>A0AAN5AK12_9BACT</name>
<evidence type="ECO:0000256" key="7">
    <source>
        <dbReference type="ARBA" id="ARBA00023004"/>
    </source>
</evidence>
<dbReference type="GO" id="GO:0031071">
    <property type="term" value="F:cysteine desulfurase activity"/>
    <property type="evidence" value="ECO:0007669"/>
    <property type="project" value="UniProtKB-EC"/>
</dbReference>
<evidence type="ECO:0000256" key="4">
    <source>
        <dbReference type="ARBA" id="ARBA00022679"/>
    </source>
</evidence>
<protein>
    <recommendedName>
        <fullName evidence="3">cysteine desulfurase</fullName>
        <ecNumber evidence="3">2.8.1.7</ecNumber>
    </recommendedName>
</protein>
<comment type="catalytic activity">
    <reaction evidence="9">
        <text>(sulfur carrier)-H + L-cysteine = (sulfur carrier)-SH + L-alanine</text>
        <dbReference type="Rhea" id="RHEA:43892"/>
        <dbReference type="Rhea" id="RHEA-COMP:14737"/>
        <dbReference type="Rhea" id="RHEA-COMP:14739"/>
        <dbReference type="ChEBI" id="CHEBI:29917"/>
        <dbReference type="ChEBI" id="CHEBI:35235"/>
        <dbReference type="ChEBI" id="CHEBI:57972"/>
        <dbReference type="ChEBI" id="CHEBI:64428"/>
        <dbReference type="EC" id="2.8.1.7"/>
    </reaction>
</comment>
<dbReference type="InterPro" id="IPR015421">
    <property type="entry name" value="PyrdxlP-dep_Trfase_major"/>
</dbReference>
<evidence type="ECO:0000256" key="3">
    <source>
        <dbReference type="ARBA" id="ARBA00012239"/>
    </source>
</evidence>
<dbReference type="InterPro" id="IPR015422">
    <property type="entry name" value="PyrdxlP-dep_Trfase_small"/>
</dbReference>
<evidence type="ECO:0000256" key="2">
    <source>
        <dbReference type="ARBA" id="ARBA00006490"/>
    </source>
</evidence>
<evidence type="ECO:0000256" key="1">
    <source>
        <dbReference type="ARBA" id="ARBA00001933"/>
    </source>
</evidence>
<keyword evidence="7" id="KW-0408">Iron</keyword>
<dbReference type="InterPro" id="IPR020578">
    <property type="entry name" value="Aminotrans_V_PyrdxlP_BS"/>
</dbReference>
<dbReference type="PROSITE" id="PS00595">
    <property type="entry name" value="AA_TRANSFER_CLASS_5"/>
    <property type="match status" value="1"/>
</dbReference>
<dbReference type="Proteomes" id="UP001310022">
    <property type="component" value="Unassembled WGS sequence"/>
</dbReference>
<evidence type="ECO:0000313" key="12">
    <source>
        <dbReference type="EMBL" id="GJM62290.1"/>
    </source>
</evidence>
<dbReference type="PANTHER" id="PTHR11601:SF34">
    <property type="entry name" value="CYSTEINE DESULFURASE"/>
    <property type="match status" value="1"/>
</dbReference>
<sequence>MKVYFDNAATSPVAPEVFEEMIPFLRDHFGNPNSQHSHGRENRSAIEKARKLVAQKLGAQTNEIFFTSGGTESDNTAILGAVKAFGLKHIITSPLEHHAVLHTVEHLAKEGLVTLHLLKVDQQGNIDFTHLEELLEAHGAESLVTLMHGNNEIGNLLDLEAVGELAHQYGARFHTDAVQTVGHYPFNLSETKVDFLAASAHKFNGPKGIGILYVAKENKIGPFIHGGGQERGMRGGTENVASIVGMAKALEIAHDRMEADIAHGKSIKSYLKESLEAKLNEVQFNGRSGDLEASLYGVLNVSLPSSKDAGMLLFSLDLKGISASGGSACSSGALTGSHVLTGIKADENRPSVRFSFGRYNTKEEVDYVVEQLLAIL</sequence>
<dbReference type="PIRSF" id="PIRSF005572">
    <property type="entry name" value="NifS"/>
    <property type="match status" value="1"/>
</dbReference>
<evidence type="ECO:0000313" key="13">
    <source>
        <dbReference type="Proteomes" id="UP001310022"/>
    </source>
</evidence>
<evidence type="ECO:0000256" key="5">
    <source>
        <dbReference type="ARBA" id="ARBA00022723"/>
    </source>
</evidence>
<dbReference type="Gene3D" id="3.90.1150.10">
    <property type="entry name" value="Aspartate Aminotransferase, domain 1"/>
    <property type="match status" value="1"/>
</dbReference>
<gene>
    <name evidence="12" type="ORF">PEDI_28420</name>
</gene>
<keyword evidence="13" id="KW-1185">Reference proteome</keyword>
<keyword evidence="4" id="KW-0808">Transferase</keyword>
<comment type="cofactor">
    <cofactor evidence="1 10">
        <name>pyridoxal 5'-phosphate</name>
        <dbReference type="ChEBI" id="CHEBI:597326"/>
    </cofactor>
</comment>
<dbReference type="GO" id="GO:0051536">
    <property type="term" value="F:iron-sulfur cluster binding"/>
    <property type="evidence" value="ECO:0007669"/>
    <property type="project" value="UniProtKB-KW"/>
</dbReference>
<comment type="caution">
    <text evidence="12">The sequence shown here is derived from an EMBL/GenBank/DDBJ whole genome shotgun (WGS) entry which is preliminary data.</text>
</comment>
<dbReference type="InterPro" id="IPR016454">
    <property type="entry name" value="Cysteine_dSase"/>
</dbReference>
<proteinExistence type="inferred from homology"/>
<keyword evidence="8" id="KW-0411">Iron-sulfur</keyword>
<feature type="domain" description="Aminotransferase class V" evidence="11">
    <location>
        <begin position="3"/>
        <end position="368"/>
    </location>
</feature>
<comment type="similarity">
    <text evidence="2">Belongs to the class-V pyridoxal-phosphate-dependent aminotransferase family. NifS/IscS subfamily.</text>
</comment>
<dbReference type="InterPro" id="IPR000192">
    <property type="entry name" value="Aminotrans_V_dom"/>
</dbReference>
<dbReference type="EC" id="2.8.1.7" evidence="3"/>
<dbReference type="SUPFAM" id="SSF53383">
    <property type="entry name" value="PLP-dependent transferases"/>
    <property type="match status" value="1"/>
</dbReference>
<dbReference type="GO" id="GO:0046872">
    <property type="term" value="F:metal ion binding"/>
    <property type="evidence" value="ECO:0007669"/>
    <property type="project" value="UniProtKB-KW"/>
</dbReference>
<dbReference type="RefSeq" id="WP_338237595.1">
    <property type="nucleotide sequence ID" value="NZ_BQKE01000001.1"/>
</dbReference>
<keyword evidence="6" id="KW-0663">Pyridoxal phosphate</keyword>
<dbReference type="EMBL" id="BQKE01000001">
    <property type="protein sequence ID" value="GJM62290.1"/>
    <property type="molecule type" value="Genomic_DNA"/>
</dbReference>
<dbReference type="Pfam" id="PF00266">
    <property type="entry name" value="Aminotran_5"/>
    <property type="match status" value="1"/>
</dbReference>
<accession>A0AAN5AK12</accession>
<dbReference type="Gene3D" id="1.10.260.50">
    <property type="match status" value="1"/>
</dbReference>
<reference evidence="12 13" key="1">
    <citation type="submission" date="2021-12" db="EMBL/GenBank/DDBJ databases">
        <title>Genome sequencing of bacteria with rrn-lacking chromosome and rrn-plasmid.</title>
        <authorList>
            <person name="Anda M."/>
            <person name="Iwasaki W."/>
        </authorList>
    </citation>
    <scope>NUCLEOTIDE SEQUENCE [LARGE SCALE GENOMIC DNA]</scope>
    <source>
        <strain evidence="12 13">NBRC 15940</strain>
    </source>
</reference>
<evidence type="ECO:0000259" key="11">
    <source>
        <dbReference type="Pfam" id="PF00266"/>
    </source>
</evidence>
<dbReference type="InterPro" id="IPR015424">
    <property type="entry name" value="PyrdxlP-dep_Trfase"/>
</dbReference>